<keyword evidence="3" id="KW-1185">Reference proteome</keyword>
<evidence type="ECO:0000313" key="3">
    <source>
        <dbReference type="Proteomes" id="UP000253303"/>
    </source>
</evidence>
<sequence>MEFCSARRAACAVSASAAFGRMAFASRFGSAAELDGVMTAIKAVASERMMVTRMEGHVCMRILLLLLMALVAAVRSSSWTSRTARG</sequence>
<name>A0A366M6F7_9ACTN</name>
<organism evidence="2 3">
    <name type="scientific">Spongiactinospora rosea</name>
    <dbReference type="NCBI Taxonomy" id="2248750"/>
    <lineage>
        <taxon>Bacteria</taxon>
        <taxon>Bacillati</taxon>
        <taxon>Actinomycetota</taxon>
        <taxon>Actinomycetes</taxon>
        <taxon>Streptosporangiales</taxon>
        <taxon>Streptosporangiaceae</taxon>
        <taxon>Spongiactinospora</taxon>
    </lineage>
</organism>
<keyword evidence="1" id="KW-0812">Transmembrane</keyword>
<proteinExistence type="predicted"/>
<evidence type="ECO:0000256" key="1">
    <source>
        <dbReference type="SAM" id="Phobius"/>
    </source>
</evidence>
<gene>
    <name evidence="2" type="ORF">DP939_00125</name>
</gene>
<keyword evidence="1" id="KW-0472">Membrane</keyword>
<reference evidence="2 3" key="1">
    <citation type="submission" date="2018-06" db="EMBL/GenBank/DDBJ databases">
        <title>Sphaerisporangium craniellae sp. nov., isolated from a marine sponge in the South China Sea.</title>
        <authorList>
            <person name="Li L."/>
        </authorList>
    </citation>
    <scope>NUCLEOTIDE SEQUENCE [LARGE SCALE GENOMIC DNA]</scope>
    <source>
        <strain evidence="2 3">LHW63015</strain>
    </source>
</reference>
<keyword evidence="1" id="KW-1133">Transmembrane helix</keyword>
<accession>A0A366M6F7</accession>
<protein>
    <submittedName>
        <fullName evidence="2">Uncharacterized protein</fullName>
    </submittedName>
</protein>
<dbReference type="EMBL" id="QMEY01000001">
    <property type="protein sequence ID" value="RBQ21184.1"/>
    <property type="molecule type" value="Genomic_DNA"/>
</dbReference>
<comment type="caution">
    <text evidence="2">The sequence shown here is derived from an EMBL/GenBank/DDBJ whole genome shotgun (WGS) entry which is preliminary data.</text>
</comment>
<dbReference type="Proteomes" id="UP000253303">
    <property type="component" value="Unassembled WGS sequence"/>
</dbReference>
<dbReference type="AlphaFoldDB" id="A0A366M6F7"/>
<evidence type="ECO:0000313" key="2">
    <source>
        <dbReference type="EMBL" id="RBQ21184.1"/>
    </source>
</evidence>
<feature type="transmembrane region" description="Helical" evidence="1">
    <location>
        <begin position="55"/>
        <end position="74"/>
    </location>
</feature>